<keyword evidence="1" id="KW-0472">Membrane</keyword>
<keyword evidence="1" id="KW-1133">Transmembrane helix</keyword>
<name>J6FCZ1_TRIAS</name>
<dbReference type="InterPro" id="IPR013901">
    <property type="entry name" value="Anthrone_oxy"/>
</dbReference>
<dbReference type="GeneID" id="25984188"/>
<evidence type="ECO:0000313" key="2">
    <source>
        <dbReference type="EMBL" id="EJT52927.1"/>
    </source>
</evidence>
<dbReference type="OrthoDB" id="5954308at2759"/>
<evidence type="ECO:0000313" key="3">
    <source>
        <dbReference type="Proteomes" id="UP000002748"/>
    </source>
</evidence>
<dbReference type="EMBL" id="ALBS01000012">
    <property type="protein sequence ID" value="EJT52927.1"/>
    <property type="molecule type" value="Genomic_DNA"/>
</dbReference>
<protein>
    <submittedName>
        <fullName evidence="2">Uncharacterized protein</fullName>
    </submittedName>
</protein>
<dbReference type="KEGG" id="tasa:A1Q1_00674"/>
<feature type="transmembrane region" description="Helical" evidence="1">
    <location>
        <begin position="103"/>
        <end position="123"/>
    </location>
</feature>
<dbReference type="Pfam" id="PF08592">
    <property type="entry name" value="Anthrone_oxy"/>
    <property type="match status" value="1"/>
</dbReference>
<dbReference type="AlphaFoldDB" id="J6FCZ1"/>
<organism evidence="2 3">
    <name type="scientific">Trichosporon asahii var. asahii (strain ATCC 90039 / CBS 2479 / JCM 2466 / KCTC 7840 / NBRC 103889/ NCYC 2677 / UAMH 7654)</name>
    <name type="common">Yeast</name>
    <dbReference type="NCBI Taxonomy" id="1186058"/>
    <lineage>
        <taxon>Eukaryota</taxon>
        <taxon>Fungi</taxon>
        <taxon>Dikarya</taxon>
        <taxon>Basidiomycota</taxon>
        <taxon>Agaricomycotina</taxon>
        <taxon>Tremellomycetes</taxon>
        <taxon>Trichosporonales</taxon>
        <taxon>Trichosporonaceae</taxon>
        <taxon>Trichosporon</taxon>
    </lineage>
</organism>
<dbReference type="RefSeq" id="XP_014183888.1">
    <property type="nucleotide sequence ID" value="XM_014328413.1"/>
</dbReference>
<comment type="caution">
    <text evidence="2">The sequence shown here is derived from an EMBL/GenBank/DDBJ whole genome shotgun (WGS) entry which is preliminary data.</text>
</comment>
<dbReference type="PANTHER" id="PTHR36535:SF1">
    <property type="entry name" value="DUF1772 DOMAIN-CONTAINING PROTEIN"/>
    <property type="match status" value="1"/>
</dbReference>
<evidence type="ECO:0000256" key="1">
    <source>
        <dbReference type="SAM" id="Phobius"/>
    </source>
</evidence>
<sequence length="194" mass="20591">MSAVGFSSEEYRSLSTATYALVGAASATSYVLYTQVGLSQGGVIPLLRGTLAPSVRISSADKVKIWRGFYNAAKKMALGGTAAAVLCDAVVVATHPNKCVRKLSLASGIVGALIVPFTFGFIMPTNKELFALDDEKRLEGEVTPELEKKADTLIGRWETLHACRFAMYAGAAILATCALLKDGRSTYVSEAVVF</sequence>
<proteinExistence type="predicted"/>
<keyword evidence="1" id="KW-0812">Transmembrane</keyword>
<dbReference type="Proteomes" id="UP000002748">
    <property type="component" value="Unassembled WGS sequence"/>
</dbReference>
<reference evidence="2 3" key="1">
    <citation type="journal article" date="2012" name="Eukaryot. Cell">
        <title>Draft genome sequence of CBS 2479, the standard type strain of Trichosporon asahii.</title>
        <authorList>
            <person name="Yang R.Y."/>
            <person name="Li H.T."/>
            <person name="Zhu H."/>
            <person name="Zhou G.P."/>
            <person name="Wang M."/>
            <person name="Wang L."/>
        </authorList>
    </citation>
    <scope>NUCLEOTIDE SEQUENCE [LARGE SCALE GENOMIC DNA]</scope>
    <source>
        <strain evidence="3">ATCC 90039 / CBS 2479 / JCM 2466 / KCTC 7840 / NCYC 2677 / UAMH 7654</strain>
    </source>
</reference>
<accession>J6FCZ1</accession>
<dbReference type="HOGENOM" id="CLU_1517744_0_0_1"/>
<gene>
    <name evidence="2" type="ORF">A1Q1_00674</name>
</gene>
<dbReference type="PANTHER" id="PTHR36535">
    <property type="entry name" value="YALI0E30327P"/>
    <property type="match status" value="1"/>
</dbReference>
<dbReference type="VEuPathDB" id="FungiDB:A1Q1_00674"/>